<evidence type="ECO:0000313" key="11">
    <source>
        <dbReference type="EMBL" id="VAI94037.1"/>
    </source>
</evidence>
<evidence type="ECO:0000259" key="10">
    <source>
        <dbReference type="Pfam" id="PF23598"/>
    </source>
</evidence>
<evidence type="ECO:0000256" key="5">
    <source>
        <dbReference type="ARBA" id="ARBA00022821"/>
    </source>
</evidence>
<dbReference type="InterPro" id="IPR038005">
    <property type="entry name" value="RX-like_CC"/>
</dbReference>
<dbReference type="Gene3D" id="1.20.5.4130">
    <property type="match status" value="1"/>
</dbReference>
<dbReference type="GO" id="GO:0042742">
    <property type="term" value="P:defense response to bacterium"/>
    <property type="evidence" value="ECO:0007669"/>
    <property type="project" value="UniProtKB-ARBA"/>
</dbReference>
<dbReference type="EMBL" id="LT934124">
    <property type="protein sequence ID" value="VAI94037.1"/>
    <property type="molecule type" value="Genomic_DNA"/>
</dbReference>
<accession>A0A9R1AE06</accession>
<protein>
    <submittedName>
        <fullName evidence="11">Uncharacterized protein</fullName>
    </submittedName>
</protein>
<evidence type="ECO:0000256" key="2">
    <source>
        <dbReference type="ARBA" id="ARBA00022614"/>
    </source>
</evidence>
<evidence type="ECO:0000256" key="4">
    <source>
        <dbReference type="ARBA" id="ARBA00022741"/>
    </source>
</evidence>
<sequence length="960" mass="109234">MQGATGALITLLRKLGELAVAEFTLDKRVKKRVESLREELDMMHAVLHELGDVPAEQLKPPVQIWAAKVRELSYNMEDAVDTYMVRLHHDSHGDVGPNNMKNRVKKFIKRTKKLFSNGKALHQISGAVRDAQRHAQELGDLRKRYMLEVHTKGEGNTIDPRLQAVYKDVMELVGIEGIRDELIQKLLGEDEMSSKQLKTLSIVGFGGLGKTTLTKAVYDKIIVQFDCGVFVPVSRNPNITRIFKKMLYGLDRIKFADINESVRDNQQLIDELRAFLQDKRYLIVIDDIWDEEAWEIIKCAFSKSDLRSRVITTTRINSVSEACCPFSGDIIHEMKSLDNDDSKRLFHKRIFPQGCQCPVELEQVSREILKKCGGVPLAIITIASLLASNDKHIKLKYEWDKVLSSIGRGLAEGRTTKDMQIILSFSYYDLPSHLKPCFLYLSIFPEDYEIDRDLLIWRWIAEGFILGGQQEISLFEVGETYYNELINRNLIQPIYADVEFRAEGCRVHDMVLDLICSLSSEENFVTIWDGSKQNKNNSDSMVRRLSFQNSMSELTTHQVDATSMSKLRSVTLFRTDDNLIRSLSSLQLLRVLDLSGCDLRKSSCQIDLRCVEKLLHLRYLGLRNTLVDPLHIEIGKLQFLQILDFTPGKSLEVPSSVVRLGNLMCLYVYENTILPVGIDNLVSLEELSVVTVDGTNATEKELGKLVQLRVLRLWWKGDDESVCNSLLMSLANLQKLRTLVIDHYGDVRFDANWDGWVPPPHLHALWFASCTSTLPRWINLSLLPVLSYLFIQVDRVRPEVDMQIIGKLPALCFLNLNTTRAQYTPVEGFIIGHDAFPCLRECMLTNFQIGPSMFPRGSMPRLETLYFCARASHITGGDLDVDMRHLPSLQKVTVRLWSEEDCLPAVQKAADMLNKALDVHPNHPALHHWFEEPLPEERVQAKEPAAAITVSDRGSEAVVM</sequence>
<feature type="domain" description="Disease resistance N-terminal" evidence="8">
    <location>
        <begin position="10"/>
        <end position="99"/>
    </location>
</feature>
<reference evidence="11 12" key="1">
    <citation type="submission" date="2017-09" db="EMBL/GenBank/DDBJ databases">
        <authorList>
            <consortium name="International Durum Wheat Genome Sequencing Consortium (IDWGSC)"/>
            <person name="Milanesi L."/>
        </authorList>
    </citation>
    <scope>NUCLEOTIDE SEQUENCE [LARGE SCALE GENOMIC DNA]</scope>
    <source>
        <strain evidence="12">cv. Svevo</strain>
    </source>
</reference>
<dbReference type="Gene3D" id="3.40.50.300">
    <property type="entry name" value="P-loop containing nucleotide triphosphate hydrolases"/>
    <property type="match status" value="1"/>
</dbReference>
<evidence type="ECO:0000256" key="1">
    <source>
        <dbReference type="ARBA" id="ARBA00008894"/>
    </source>
</evidence>
<dbReference type="Pfam" id="PF00931">
    <property type="entry name" value="NB-ARC"/>
    <property type="match status" value="1"/>
</dbReference>
<proteinExistence type="inferred from homology"/>
<dbReference type="PANTHER" id="PTHR23155:SF1116">
    <property type="entry name" value="OS12G0273300 PROTEIN"/>
    <property type="match status" value="1"/>
</dbReference>
<dbReference type="InterPro" id="IPR041118">
    <property type="entry name" value="Rx_N"/>
</dbReference>
<dbReference type="SUPFAM" id="SSF52540">
    <property type="entry name" value="P-loop containing nucleoside triphosphate hydrolases"/>
    <property type="match status" value="1"/>
</dbReference>
<evidence type="ECO:0000313" key="12">
    <source>
        <dbReference type="Proteomes" id="UP000324705"/>
    </source>
</evidence>
<dbReference type="Pfam" id="PF18052">
    <property type="entry name" value="Rx_N"/>
    <property type="match status" value="1"/>
</dbReference>
<keyword evidence="5" id="KW-0611">Plant defense</keyword>
<dbReference type="Pfam" id="PF23559">
    <property type="entry name" value="WHD_DRP"/>
    <property type="match status" value="1"/>
</dbReference>
<dbReference type="PRINTS" id="PR00364">
    <property type="entry name" value="DISEASERSIST"/>
</dbReference>
<keyword evidence="4" id="KW-0547">Nucleotide-binding</keyword>
<dbReference type="FunFam" id="1.10.10.10:FF:000322">
    <property type="entry name" value="Probable disease resistance protein At1g63360"/>
    <property type="match status" value="1"/>
</dbReference>
<feature type="domain" description="Disease resistance R13L4/SHOC-2-like LRR" evidence="10">
    <location>
        <begin position="566"/>
        <end position="926"/>
    </location>
</feature>
<keyword evidence="3" id="KW-0677">Repeat</keyword>
<dbReference type="SUPFAM" id="SSF52058">
    <property type="entry name" value="L domain-like"/>
    <property type="match status" value="1"/>
</dbReference>
<evidence type="ECO:0000256" key="3">
    <source>
        <dbReference type="ARBA" id="ARBA00022737"/>
    </source>
</evidence>
<dbReference type="Gramene" id="TRITD7Bv1G230430.3">
    <property type="protein sequence ID" value="TRITD7Bv1G230430.3"/>
    <property type="gene ID" value="TRITD7Bv1G230430"/>
</dbReference>
<dbReference type="InterPro" id="IPR044974">
    <property type="entry name" value="Disease_R_plants"/>
</dbReference>
<keyword evidence="12" id="KW-1185">Reference proteome</keyword>
<dbReference type="GO" id="GO:0002758">
    <property type="term" value="P:innate immune response-activating signaling pathway"/>
    <property type="evidence" value="ECO:0007669"/>
    <property type="project" value="UniProtKB-ARBA"/>
</dbReference>
<dbReference type="InterPro" id="IPR002182">
    <property type="entry name" value="NB-ARC"/>
</dbReference>
<organism evidence="11 12">
    <name type="scientific">Triticum turgidum subsp. durum</name>
    <name type="common">Durum wheat</name>
    <name type="synonym">Triticum durum</name>
    <dbReference type="NCBI Taxonomy" id="4567"/>
    <lineage>
        <taxon>Eukaryota</taxon>
        <taxon>Viridiplantae</taxon>
        <taxon>Streptophyta</taxon>
        <taxon>Embryophyta</taxon>
        <taxon>Tracheophyta</taxon>
        <taxon>Spermatophyta</taxon>
        <taxon>Magnoliopsida</taxon>
        <taxon>Liliopsida</taxon>
        <taxon>Poales</taxon>
        <taxon>Poaceae</taxon>
        <taxon>BOP clade</taxon>
        <taxon>Pooideae</taxon>
        <taxon>Triticodae</taxon>
        <taxon>Triticeae</taxon>
        <taxon>Triticinae</taxon>
        <taxon>Triticum</taxon>
    </lineage>
</organism>
<dbReference type="AlphaFoldDB" id="A0A9R1AE06"/>
<gene>
    <name evidence="11" type="ORF">TRITD_7Bv1G230430</name>
</gene>
<dbReference type="Proteomes" id="UP000324705">
    <property type="component" value="Chromosome 7B"/>
</dbReference>
<dbReference type="Gene3D" id="1.10.8.430">
    <property type="entry name" value="Helical domain of apoptotic protease-activating factors"/>
    <property type="match status" value="1"/>
</dbReference>
<feature type="domain" description="NB-ARC" evidence="7">
    <location>
        <begin position="180"/>
        <end position="353"/>
    </location>
</feature>
<name>A0A9R1AE06_TRITD</name>
<feature type="domain" description="Disease resistance protein winged helix" evidence="9">
    <location>
        <begin position="443"/>
        <end position="515"/>
    </location>
</feature>
<dbReference type="InterPro" id="IPR027417">
    <property type="entry name" value="P-loop_NTPase"/>
</dbReference>
<dbReference type="Gene3D" id="3.80.10.10">
    <property type="entry name" value="Ribonuclease Inhibitor"/>
    <property type="match status" value="1"/>
</dbReference>
<evidence type="ECO:0000259" key="8">
    <source>
        <dbReference type="Pfam" id="PF18052"/>
    </source>
</evidence>
<keyword evidence="2" id="KW-0433">Leucine-rich repeat</keyword>
<dbReference type="OMA" id="HHWFEEP"/>
<dbReference type="InterPro" id="IPR032675">
    <property type="entry name" value="LRR_dom_sf"/>
</dbReference>
<evidence type="ECO:0000256" key="6">
    <source>
        <dbReference type="ARBA" id="ARBA00023054"/>
    </source>
</evidence>
<dbReference type="InterPro" id="IPR042197">
    <property type="entry name" value="Apaf_helical"/>
</dbReference>
<dbReference type="Pfam" id="PF23598">
    <property type="entry name" value="LRR_14"/>
    <property type="match status" value="1"/>
</dbReference>
<evidence type="ECO:0000259" key="9">
    <source>
        <dbReference type="Pfam" id="PF23559"/>
    </source>
</evidence>
<dbReference type="InterPro" id="IPR058922">
    <property type="entry name" value="WHD_DRP"/>
</dbReference>
<dbReference type="CDD" id="cd14798">
    <property type="entry name" value="RX-CC_like"/>
    <property type="match status" value="1"/>
</dbReference>
<dbReference type="GO" id="GO:0043531">
    <property type="term" value="F:ADP binding"/>
    <property type="evidence" value="ECO:0007669"/>
    <property type="project" value="InterPro"/>
</dbReference>
<dbReference type="InterPro" id="IPR036388">
    <property type="entry name" value="WH-like_DNA-bd_sf"/>
</dbReference>
<dbReference type="PANTHER" id="PTHR23155">
    <property type="entry name" value="DISEASE RESISTANCE PROTEIN RP"/>
    <property type="match status" value="1"/>
</dbReference>
<comment type="similarity">
    <text evidence="1">Belongs to the disease resistance NB-LRR family.</text>
</comment>
<dbReference type="InterPro" id="IPR055414">
    <property type="entry name" value="LRR_R13L4/SHOC2-like"/>
</dbReference>
<dbReference type="Gene3D" id="1.10.10.10">
    <property type="entry name" value="Winged helix-like DNA-binding domain superfamily/Winged helix DNA-binding domain"/>
    <property type="match status" value="1"/>
</dbReference>
<evidence type="ECO:0000259" key="7">
    <source>
        <dbReference type="Pfam" id="PF00931"/>
    </source>
</evidence>
<dbReference type="GO" id="GO:0009626">
    <property type="term" value="P:plant-type hypersensitive response"/>
    <property type="evidence" value="ECO:0007669"/>
    <property type="project" value="UniProtKB-ARBA"/>
</dbReference>
<keyword evidence="6" id="KW-0175">Coiled coil</keyword>